<dbReference type="SMART" id="SM00397">
    <property type="entry name" value="t_SNARE"/>
    <property type="match status" value="1"/>
</dbReference>
<dbReference type="Pfam" id="PF05739">
    <property type="entry name" value="SNARE"/>
    <property type="match status" value="1"/>
</dbReference>
<dbReference type="GO" id="GO:0000149">
    <property type="term" value="F:SNARE binding"/>
    <property type="evidence" value="ECO:0007669"/>
    <property type="project" value="TreeGrafter"/>
</dbReference>
<evidence type="ECO:0000256" key="9">
    <source>
        <dbReference type="SAM" id="Phobius"/>
    </source>
</evidence>
<keyword evidence="12" id="KW-1185">Reference proteome</keyword>
<evidence type="ECO:0000256" key="1">
    <source>
        <dbReference type="ARBA" id="ARBA00004211"/>
    </source>
</evidence>
<keyword evidence="7 9" id="KW-0472">Membrane</keyword>
<accession>A0A9W8CPT8</accession>
<dbReference type="GO" id="GO:0031201">
    <property type="term" value="C:SNARE complex"/>
    <property type="evidence" value="ECO:0007669"/>
    <property type="project" value="TreeGrafter"/>
</dbReference>
<dbReference type="GO" id="GO:0006886">
    <property type="term" value="P:intracellular protein transport"/>
    <property type="evidence" value="ECO:0007669"/>
    <property type="project" value="TreeGrafter"/>
</dbReference>
<dbReference type="OrthoDB" id="421009at2759"/>
<dbReference type="Proteomes" id="UP001149813">
    <property type="component" value="Unassembled WGS sequence"/>
</dbReference>
<dbReference type="PANTHER" id="PTHR19957">
    <property type="entry name" value="SYNTAXIN"/>
    <property type="match status" value="1"/>
</dbReference>
<reference evidence="11" key="1">
    <citation type="submission" date="2022-07" db="EMBL/GenBank/DDBJ databases">
        <title>Phylogenomic reconstructions and comparative analyses of Kickxellomycotina fungi.</title>
        <authorList>
            <person name="Reynolds N.K."/>
            <person name="Stajich J.E."/>
            <person name="Barry K."/>
            <person name="Grigoriev I.V."/>
            <person name="Crous P."/>
            <person name="Smith M.E."/>
        </authorList>
    </citation>
    <scope>NUCLEOTIDE SEQUENCE</scope>
    <source>
        <strain evidence="11">NBRC 32514</strain>
    </source>
</reference>
<proteinExistence type="inferred from homology"/>
<evidence type="ECO:0000256" key="7">
    <source>
        <dbReference type="ARBA" id="ARBA00023136"/>
    </source>
</evidence>
<feature type="compositionally biased region" description="Low complexity" evidence="8">
    <location>
        <begin position="113"/>
        <end position="130"/>
    </location>
</feature>
<comment type="similarity">
    <text evidence="2">Belongs to the syntaxin family.</text>
</comment>
<dbReference type="GO" id="GO:0048278">
    <property type="term" value="P:vesicle docking"/>
    <property type="evidence" value="ECO:0007669"/>
    <property type="project" value="TreeGrafter"/>
</dbReference>
<dbReference type="PROSITE" id="PS50192">
    <property type="entry name" value="T_SNARE"/>
    <property type="match status" value="1"/>
</dbReference>
<dbReference type="GO" id="GO:0006906">
    <property type="term" value="P:vesicle fusion"/>
    <property type="evidence" value="ECO:0007669"/>
    <property type="project" value="TreeGrafter"/>
</dbReference>
<dbReference type="InterPro" id="IPR010989">
    <property type="entry name" value="SNARE"/>
</dbReference>
<evidence type="ECO:0000256" key="5">
    <source>
        <dbReference type="ARBA" id="ARBA00022989"/>
    </source>
</evidence>
<dbReference type="GO" id="GO:0000139">
    <property type="term" value="C:Golgi membrane"/>
    <property type="evidence" value="ECO:0007669"/>
    <property type="project" value="TreeGrafter"/>
</dbReference>
<protein>
    <submittedName>
        <fullName evidence="11">Integral membrane protein SED5</fullName>
    </submittedName>
</protein>
<sequence length="335" mass="36728">MVATKAKTLRDRTNEFRSLTTALRKRQQGATSMPETSKARPLANGTYSEFSQHAGAIGKDIQDTTLLLERLATLARGKTIFDDRSGEINALTNQVKQRIATLNGKIMSLQALQRKQQQQQQGGASAGGKQANEHHSNIVVSLQSQLASTSTVFKDVLELRSESLKASGNRKEQFIGNAAVAAGNMVFSSTDSPLYQTERKAPAYANGGYPGANGTDNDDYVALSLPEMDDTSASQMLLMQSSQSSYLDSRSEAINSIESTISELGSIFQQLAHMVSEQREVVQRIDANVENIDVNISAAQNELLRYYSNISSNRWLMAKIFMVILVFVFLLVSFV</sequence>
<gene>
    <name evidence="11" type="primary">sed5</name>
    <name evidence="11" type="ORF">LPJ53_003817</name>
</gene>
<feature type="domain" description="T-SNARE coiled-coil homology" evidence="10">
    <location>
        <begin position="244"/>
        <end position="306"/>
    </location>
</feature>
<evidence type="ECO:0000313" key="11">
    <source>
        <dbReference type="EMBL" id="KAJ1721690.1"/>
    </source>
</evidence>
<evidence type="ECO:0000256" key="3">
    <source>
        <dbReference type="ARBA" id="ARBA00022448"/>
    </source>
</evidence>
<dbReference type="AlphaFoldDB" id="A0A9W8CPT8"/>
<dbReference type="Pfam" id="PF11416">
    <property type="entry name" value="Syntaxin-5_N"/>
    <property type="match status" value="1"/>
</dbReference>
<dbReference type="InterPro" id="IPR000727">
    <property type="entry name" value="T_SNARE_dom"/>
</dbReference>
<dbReference type="InterPro" id="IPR045242">
    <property type="entry name" value="Syntaxin"/>
</dbReference>
<name>A0A9W8CPT8_9FUNG</name>
<organism evidence="11 12">
    <name type="scientific">Coemansia erecta</name>
    <dbReference type="NCBI Taxonomy" id="147472"/>
    <lineage>
        <taxon>Eukaryota</taxon>
        <taxon>Fungi</taxon>
        <taxon>Fungi incertae sedis</taxon>
        <taxon>Zoopagomycota</taxon>
        <taxon>Kickxellomycotina</taxon>
        <taxon>Kickxellomycetes</taxon>
        <taxon>Kickxellales</taxon>
        <taxon>Kickxellaceae</taxon>
        <taxon>Coemansia</taxon>
    </lineage>
</organism>
<feature type="transmembrane region" description="Helical" evidence="9">
    <location>
        <begin position="315"/>
        <end position="334"/>
    </location>
</feature>
<keyword evidence="3" id="KW-0813">Transport</keyword>
<dbReference type="PANTHER" id="PTHR19957:SF3">
    <property type="entry name" value="SYNTAXIN-5"/>
    <property type="match status" value="1"/>
</dbReference>
<evidence type="ECO:0000256" key="2">
    <source>
        <dbReference type="ARBA" id="ARBA00009063"/>
    </source>
</evidence>
<dbReference type="Gene3D" id="1.20.58.70">
    <property type="match status" value="1"/>
</dbReference>
<dbReference type="CDD" id="cd15844">
    <property type="entry name" value="SNARE_syntaxin5"/>
    <property type="match status" value="1"/>
</dbReference>
<evidence type="ECO:0000256" key="4">
    <source>
        <dbReference type="ARBA" id="ARBA00022692"/>
    </source>
</evidence>
<comment type="subcellular location">
    <subcellularLocation>
        <location evidence="1">Membrane</location>
        <topology evidence="1">Single-pass type IV membrane protein</topology>
    </subcellularLocation>
</comment>
<evidence type="ECO:0000256" key="8">
    <source>
        <dbReference type="SAM" id="MobiDB-lite"/>
    </source>
</evidence>
<keyword evidence="5 9" id="KW-1133">Transmembrane helix</keyword>
<dbReference type="SUPFAM" id="SSF47661">
    <property type="entry name" value="t-snare proteins"/>
    <property type="match status" value="1"/>
</dbReference>
<evidence type="ECO:0000313" key="12">
    <source>
        <dbReference type="Proteomes" id="UP001149813"/>
    </source>
</evidence>
<dbReference type="InterPro" id="IPR021538">
    <property type="entry name" value="Syntaxin-5_N"/>
</dbReference>
<dbReference type="GO" id="GO:0006888">
    <property type="term" value="P:endoplasmic reticulum to Golgi vesicle-mediated transport"/>
    <property type="evidence" value="ECO:0007669"/>
    <property type="project" value="TreeGrafter"/>
</dbReference>
<keyword evidence="6" id="KW-0175">Coiled coil</keyword>
<feature type="region of interest" description="Disordered" evidence="8">
    <location>
        <begin position="113"/>
        <end position="132"/>
    </location>
</feature>
<evidence type="ECO:0000256" key="6">
    <source>
        <dbReference type="ARBA" id="ARBA00023054"/>
    </source>
</evidence>
<comment type="caution">
    <text evidence="11">The sequence shown here is derived from an EMBL/GenBank/DDBJ whole genome shotgun (WGS) entry which is preliminary data.</text>
</comment>
<evidence type="ECO:0000259" key="10">
    <source>
        <dbReference type="PROSITE" id="PS50192"/>
    </source>
</evidence>
<dbReference type="EMBL" id="JANBOJ010000155">
    <property type="protein sequence ID" value="KAJ1721690.1"/>
    <property type="molecule type" value="Genomic_DNA"/>
</dbReference>
<keyword evidence="4 9" id="KW-0812">Transmembrane</keyword>
<dbReference type="GO" id="GO:0005484">
    <property type="term" value="F:SNAP receptor activity"/>
    <property type="evidence" value="ECO:0007669"/>
    <property type="project" value="TreeGrafter"/>
</dbReference>